<feature type="region of interest" description="Disordered" evidence="1">
    <location>
        <begin position="1"/>
        <end position="47"/>
    </location>
</feature>
<reference evidence="4" key="2">
    <citation type="submission" date="2020-04" db="EMBL/GenBank/DDBJ databases">
        <authorList>
            <consortium name="NCBI Genome Project"/>
        </authorList>
    </citation>
    <scope>NUCLEOTIDE SEQUENCE</scope>
    <source>
        <strain evidence="4">CBS 304.34</strain>
    </source>
</reference>
<name>A0A6A6YQN7_9PEZI</name>
<gene>
    <name evidence="2 4" type="ORF">BDZ99DRAFT_570151</name>
</gene>
<dbReference type="PANTHER" id="PTHR42085:SF8">
    <property type="entry name" value="F-BOX DOMAIN-CONTAINING PROTEIN"/>
    <property type="match status" value="1"/>
</dbReference>
<sequence length="321" mass="36551">MVRESRNRKMAGRGPSGENGAEGGPQQTYKTAGCDEEQHGTKEAVSVNTSYVNSKSVDEVEGTSTQPTSRISFMDLPRELRDIVYGFALNASPNVRARIWSPRRQKYVPASAKLLSNSIFHLSKTIKEEAEEIFYGESMFLFYQPPRLCYRTKGSTHEYAPCRMDYITLRKNLKSPLSTKVCHITISCNSTDMSSTPNSGAREVHYNEPAVQELFGVEDSNMISLYRNWRKNIDFAVLIPQLRTLRVVMRGWVNKVFETQRVQAGVRLVEEAMPKRVEQGFRQLLVEIQTTTMMGKPEDMQGTLSSEWEVVDTTIVRRGKW</sequence>
<organism evidence="2">
    <name type="scientific">Mytilinidion resinicola</name>
    <dbReference type="NCBI Taxonomy" id="574789"/>
    <lineage>
        <taxon>Eukaryota</taxon>
        <taxon>Fungi</taxon>
        <taxon>Dikarya</taxon>
        <taxon>Ascomycota</taxon>
        <taxon>Pezizomycotina</taxon>
        <taxon>Dothideomycetes</taxon>
        <taxon>Pleosporomycetidae</taxon>
        <taxon>Mytilinidiales</taxon>
        <taxon>Mytilinidiaceae</taxon>
        <taxon>Mytilinidion</taxon>
    </lineage>
</organism>
<evidence type="ECO:0000313" key="3">
    <source>
        <dbReference type="Proteomes" id="UP000504636"/>
    </source>
</evidence>
<evidence type="ECO:0000256" key="1">
    <source>
        <dbReference type="SAM" id="MobiDB-lite"/>
    </source>
</evidence>
<dbReference type="PANTHER" id="PTHR42085">
    <property type="entry name" value="F-BOX DOMAIN-CONTAINING PROTEIN"/>
    <property type="match status" value="1"/>
</dbReference>
<evidence type="ECO:0000313" key="4">
    <source>
        <dbReference type="RefSeq" id="XP_033577812.1"/>
    </source>
</evidence>
<dbReference type="AlphaFoldDB" id="A0A6A6YQN7"/>
<feature type="compositionally biased region" description="Gly residues" evidence="1">
    <location>
        <begin position="14"/>
        <end position="23"/>
    </location>
</feature>
<dbReference type="RefSeq" id="XP_033577812.1">
    <property type="nucleotide sequence ID" value="XM_033727957.1"/>
</dbReference>
<dbReference type="GeneID" id="54468850"/>
<dbReference type="OrthoDB" id="3814085at2759"/>
<accession>A0A6A6YQN7</accession>
<protein>
    <submittedName>
        <fullName evidence="2 4">Uncharacterized protein</fullName>
    </submittedName>
</protein>
<reference evidence="4" key="3">
    <citation type="submission" date="2025-04" db="UniProtKB">
        <authorList>
            <consortium name="RefSeq"/>
        </authorList>
    </citation>
    <scope>IDENTIFICATION</scope>
    <source>
        <strain evidence="4">CBS 304.34</strain>
    </source>
</reference>
<proteinExistence type="predicted"/>
<dbReference type="Proteomes" id="UP000504636">
    <property type="component" value="Unplaced"/>
</dbReference>
<evidence type="ECO:0000313" key="2">
    <source>
        <dbReference type="EMBL" id="KAF2810848.1"/>
    </source>
</evidence>
<dbReference type="InterPro" id="IPR038883">
    <property type="entry name" value="AN11006-like"/>
</dbReference>
<keyword evidence="3" id="KW-1185">Reference proteome</keyword>
<dbReference type="EMBL" id="MU003699">
    <property type="protein sequence ID" value="KAF2810848.1"/>
    <property type="molecule type" value="Genomic_DNA"/>
</dbReference>
<reference evidence="2 4" key="1">
    <citation type="journal article" date="2020" name="Stud. Mycol.">
        <title>101 Dothideomycetes genomes: a test case for predicting lifestyles and emergence of pathogens.</title>
        <authorList>
            <person name="Haridas S."/>
            <person name="Albert R."/>
            <person name="Binder M."/>
            <person name="Bloem J."/>
            <person name="Labutti K."/>
            <person name="Salamov A."/>
            <person name="Andreopoulos B."/>
            <person name="Baker S."/>
            <person name="Barry K."/>
            <person name="Bills G."/>
            <person name="Bluhm B."/>
            <person name="Cannon C."/>
            <person name="Castanera R."/>
            <person name="Culley D."/>
            <person name="Daum C."/>
            <person name="Ezra D."/>
            <person name="Gonzalez J."/>
            <person name="Henrissat B."/>
            <person name="Kuo A."/>
            <person name="Liang C."/>
            <person name="Lipzen A."/>
            <person name="Lutzoni F."/>
            <person name="Magnuson J."/>
            <person name="Mondo S."/>
            <person name="Nolan M."/>
            <person name="Ohm R."/>
            <person name="Pangilinan J."/>
            <person name="Park H.-J."/>
            <person name="Ramirez L."/>
            <person name="Alfaro M."/>
            <person name="Sun H."/>
            <person name="Tritt A."/>
            <person name="Yoshinaga Y."/>
            <person name="Zwiers L.-H."/>
            <person name="Turgeon B."/>
            <person name="Goodwin S."/>
            <person name="Spatafora J."/>
            <person name="Crous P."/>
            <person name="Grigoriev I."/>
        </authorList>
    </citation>
    <scope>NUCLEOTIDE SEQUENCE</scope>
    <source>
        <strain evidence="2 4">CBS 304.34</strain>
    </source>
</reference>